<dbReference type="Gene3D" id="3.40.1350.10">
    <property type="match status" value="1"/>
</dbReference>
<dbReference type="SUPFAM" id="SSF52980">
    <property type="entry name" value="Restriction endonuclease-like"/>
    <property type="match status" value="1"/>
</dbReference>
<dbReference type="RefSeq" id="WP_330463198.1">
    <property type="nucleotide sequence ID" value="NZ_CP143578.1"/>
</dbReference>
<organism evidence="1 2">
    <name type="scientific">Metamycoplasma gateae</name>
    <dbReference type="NCBI Taxonomy" id="35769"/>
    <lineage>
        <taxon>Bacteria</taxon>
        <taxon>Bacillati</taxon>
        <taxon>Mycoplasmatota</taxon>
        <taxon>Mycoplasmoidales</taxon>
        <taxon>Metamycoplasmataceae</taxon>
        <taxon>Metamycoplasma</taxon>
    </lineage>
</organism>
<name>A0ABZ2AGB0_9BACT</name>
<keyword evidence="2" id="KW-1185">Reference proteome</keyword>
<evidence type="ECO:0000313" key="2">
    <source>
        <dbReference type="Proteomes" id="UP001431935"/>
    </source>
</evidence>
<dbReference type="InterPro" id="IPR011856">
    <property type="entry name" value="tRNA_endonuc-like_dom_sf"/>
</dbReference>
<proteinExistence type="predicted"/>
<reference evidence="1" key="1">
    <citation type="submission" date="2024-01" db="EMBL/GenBank/DDBJ databases">
        <title>Complete genome sequence of Mycoplasma gateae strain 3700.</title>
        <authorList>
            <person name="Spergser J."/>
        </authorList>
    </citation>
    <scope>NUCLEOTIDE SEQUENCE [LARGE SCALE GENOMIC DNA]</scope>
    <source>
        <strain evidence="1">3700</strain>
    </source>
</reference>
<evidence type="ECO:0000313" key="1">
    <source>
        <dbReference type="EMBL" id="WVN21164.1"/>
    </source>
</evidence>
<sequence>MEKTKLKMPTWKELQLNIKALLIKNDPKTFEEWKTLFQKEFLFKLKKWMRNNNIDFQLIPKYYNVLFYWSFINHRREEELIKLLTKNSFRASRTKLKTDAILKIDLFLEKDNIKYAVQLKNQISNLTSFEKRKIIEFCKKQNLIPVLIIKQQNKYKCFNLSNNSEIELINN</sequence>
<gene>
    <name evidence="1" type="ORF">V2E26_01980</name>
</gene>
<dbReference type="Proteomes" id="UP001431935">
    <property type="component" value="Chromosome"/>
</dbReference>
<accession>A0ABZ2AGB0</accession>
<dbReference type="EMBL" id="CP143578">
    <property type="protein sequence ID" value="WVN21164.1"/>
    <property type="molecule type" value="Genomic_DNA"/>
</dbReference>
<dbReference type="InterPro" id="IPR011335">
    <property type="entry name" value="Restrct_endonuc-II-like"/>
</dbReference>
<protein>
    <submittedName>
        <fullName evidence="1">Excisionase</fullName>
    </submittedName>
</protein>